<name>A0A8S3TU43_MYTED</name>
<accession>A0A8S3TU43</accession>
<sequence length="241" mass="27546">MIGCVAFPDLLIKVSRESGKAVERLGGKHMLDECKELRTKVLEKSTVPWNRRDYFVIEHDIIPESVKPIVLMDFMAEEEENYVRMSLLLFGISQRAARVLFDSEFAPQTLQTSISKAYRKLVKLKKDKIINQSQWNLLFPQRGVLPDSSTFDVTLIITLLRHLISLKPPDNGFDKLPSETNSTPSAALATIKYYRNYIAHLQEAIIKTSYFNKAWNNITGAVERLGGKHMLDECKELKTKS</sequence>
<feature type="domain" description="DZIP3-like HEPN" evidence="1">
    <location>
        <begin position="107"/>
        <end position="240"/>
    </location>
</feature>
<evidence type="ECO:0000313" key="2">
    <source>
        <dbReference type="EMBL" id="CAG2233215.1"/>
    </source>
</evidence>
<organism evidence="2 3">
    <name type="scientific">Mytilus edulis</name>
    <name type="common">Blue mussel</name>
    <dbReference type="NCBI Taxonomy" id="6550"/>
    <lineage>
        <taxon>Eukaryota</taxon>
        <taxon>Metazoa</taxon>
        <taxon>Spiralia</taxon>
        <taxon>Lophotrochozoa</taxon>
        <taxon>Mollusca</taxon>
        <taxon>Bivalvia</taxon>
        <taxon>Autobranchia</taxon>
        <taxon>Pteriomorphia</taxon>
        <taxon>Mytilida</taxon>
        <taxon>Mytiloidea</taxon>
        <taxon>Mytilidae</taxon>
        <taxon>Mytilinae</taxon>
        <taxon>Mytilus</taxon>
    </lineage>
</organism>
<keyword evidence="3" id="KW-1185">Reference proteome</keyword>
<comment type="caution">
    <text evidence="2">The sequence shown here is derived from an EMBL/GenBank/DDBJ whole genome shotgun (WGS) entry which is preliminary data.</text>
</comment>
<evidence type="ECO:0000259" key="1">
    <source>
        <dbReference type="Pfam" id="PF18738"/>
    </source>
</evidence>
<dbReference type="Pfam" id="PF18738">
    <property type="entry name" value="HEPN_DZIP3"/>
    <property type="match status" value="1"/>
</dbReference>
<dbReference type="InterPro" id="IPR041249">
    <property type="entry name" value="HEPN_DZIP3"/>
</dbReference>
<protein>
    <recommendedName>
        <fullName evidence="1">DZIP3-like HEPN domain-containing protein</fullName>
    </recommendedName>
</protein>
<dbReference type="AlphaFoldDB" id="A0A8S3TU43"/>
<dbReference type="OrthoDB" id="5958466at2759"/>
<dbReference type="EMBL" id="CAJPWZ010002200">
    <property type="protein sequence ID" value="CAG2233215.1"/>
    <property type="molecule type" value="Genomic_DNA"/>
</dbReference>
<proteinExistence type="predicted"/>
<reference evidence="2" key="1">
    <citation type="submission" date="2021-03" db="EMBL/GenBank/DDBJ databases">
        <authorList>
            <person name="Bekaert M."/>
        </authorList>
    </citation>
    <scope>NUCLEOTIDE SEQUENCE</scope>
</reference>
<gene>
    <name evidence="2" type="ORF">MEDL_45842</name>
</gene>
<evidence type="ECO:0000313" key="3">
    <source>
        <dbReference type="Proteomes" id="UP000683360"/>
    </source>
</evidence>
<dbReference type="Proteomes" id="UP000683360">
    <property type="component" value="Unassembled WGS sequence"/>
</dbReference>